<keyword evidence="3" id="KW-1185">Reference proteome</keyword>
<dbReference type="SUPFAM" id="SSF75138">
    <property type="entry name" value="HprK N-terminal domain-like"/>
    <property type="match status" value="1"/>
</dbReference>
<organism evidence="2 3">
    <name type="scientific">Candidatus Cryosericum terrychapinii</name>
    <dbReference type="NCBI Taxonomy" id="2290919"/>
    <lineage>
        <taxon>Bacteria</taxon>
        <taxon>Pseudomonadati</taxon>
        <taxon>Caldisericota/Cryosericota group</taxon>
        <taxon>Candidatus Cryosericota</taxon>
        <taxon>Candidatus Cryosericia</taxon>
        <taxon>Candidatus Cryosericales</taxon>
        <taxon>Candidatus Cryosericaceae</taxon>
        <taxon>Candidatus Cryosericum</taxon>
    </lineage>
</organism>
<dbReference type="EMBL" id="QXIS01000034">
    <property type="protein sequence ID" value="RIE05645.1"/>
    <property type="molecule type" value="Genomic_DNA"/>
</dbReference>
<dbReference type="AlphaFoldDB" id="A0A398CSQ8"/>
<proteinExistence type="predicted"/>
<protein>
    <submittedName>
        <fullName evidence="2">Iron-sulfur binding hydrogenase</fullName>
    </submittedName>
</protein>
<name>A0A398CSQ8_9BACT</name>
<dbReference type="InterPro" id="IPR028979">
    <property type="entry name" value="Ser_kin/Pase_Hpr-like_N_sf"/>
</dbReference>
<dbReference type="OrthoDB" id="9800356at2"/>
<gene>
    <name evidence="2" type="ORF">SMC7_06610</name>
</gene>
<comment type="subunit">
    <text evidence="1">Homohexamer.</text>
</comment>
<dbReference type="Proteomes" id="UP000266328">
    <property type="component" value="Unassembled WGS sequence"/>
</dbReference>
<accession>A0A398CSQ8</accession>
<sequence length="101" mass="10572">MGADVAVDGDTTRLVTSGYTCDLLSEVIAKAAPGSAWATIQTHVNVIAVAAMVGISVVIVCEGRTCESDVVERAAKEHLTILYSKDSAYVVSGKLYVLGLR</sequence>
<evidence type="ECO:0000313" key="2">
    <source>
        <dbReference type="EMBL" id="RIE05645.1"/>
    </source>
</evidence>
<evidence type="ECO:0000313" key="3">
    <source>
        <dbReference type="Proteomes" id="UP000266328"/>
    </source>
</evidence>
<reference evidence="2 3" key="1">
    <citation type="submission" date="2018-09" db="EMBL/GenBank/DDBJ databases">
        <title>Discovery and Ecogenomic Context for Candidatus Cryosericales, a Global Caldiserica Order Active in Thawing Permafrost.</title>
        <authorList>
            <person name="Martinez M.A."/>
            <person name="Woodcroft B.J."/>
            <person name="Ignacio Espinoza J.C."/>
            <person name="Zayed A."/>
            <person name="Singleton C.M."/>
            <person name="Boyd J."/>
            <person name="Li Y.-F."/>
            <person name="Purvine S."/>
            <person name="Maughan H."/>
            <person name="Hodgkins S.B."/>
            <person name="Anderson D."/>
            <person name="Sederholm M."/>
            <person name="Temperton B."/>
            <person name="Saleska S.R."/>
            <person name="Tyson G.W."/>
            <person name="Rich V.I."/>
        </authorList>
    </citation>
    <scope>NUCLEOTIDE SEQUENCE [LARGE SCALE GENOMIC DNA]</scope>
    <source>
        <strain evidence="2 3">SMC7</strain>
    </source>
</reference>
<evidence type="ECO:0000256" key="1">
    <source>
        <dbReference type="ARBA" id="ARBA00011643"/>
    </source>
</evidence>
<comment type="caution">
    <text evidence="2">The sequence shown here is derived from an EMBL/GenBank/DDBJ whole genome shotgun (WGS) entry which is preliminary data.</text>
</comment>